<protein>
    <submittedName>
        <fullName evidence="1">Uncharacterized protein</fullName>
    </submittedName>
</protein>
<evidence type="ECO:0000313" key="1">
    <source>
        <dbReference type="EMBL" id="JAH65915.1"/>
    </source>
</evidence>
<proteinExistence type="predicted"/>
<name>A0A0E9UKY7_ANGAN</name>
<dbReference type="AlphaFoldDB" id="A0A0E9UKY7"/>
<dbReference type="EMBL" id="GBXM01042662">
    <property type="protein sequence ID" value="JAH65915.1"/>
    <property type="molecule type" value="Transcribed_RNA"/>
</dbReference>
<reference evidence="1" key="2">
    <citation type="journal article" date="2015" name="Fish Shellfish Immunol.">
        <title>Early steps in the European eel (Anguilla anguilla)-Vibrio vulnificus interaction in the gills: Role of the RtxA13 toxin.</title>
        <authorList>
            <person name="Callol A."/>
            <person name="Pajuelo D."/>
            <person name="Ebbesson L."/>
            <person name="Teles M."/>
            <person name="MacKenzie S."/>
            <person name="Amaro C."/>
        </authorList>
    </citation>
    <scope>NUCLEOTIDE SEQUENCE</scope>
</reference>
<organism evidence="1">
    <name type="scientific">Anguilla anguilla</name>
    <name type="common">European freshwater eel</name>
    <name type="synonym">Muraena anguilla</name>
    <dbReference type="NCBI Taxonomy" id="7936"/>
    <lineage>
        <taxon>Eukaryota</taxon>
        <taxon>Metazoa</taxon>
        <taxon>Chordata</taxon>
        <taxon>Craniata</taxon>
        <taxon>Vertebrata</taxon>
        <taxon>Euteleostomi</taxon>
        <taxon>Actinopterygii</taxon>
        <taxon>Neopterygii</taxon>
        <taxon>Teleostei</taxon>
        <taxon>Anguilliformes</taxon>
        <taxon>Anguillidae</taxon>
        <taxon>Anguilla</taxon>
    </lineage>
</organism>
<sequence>MMIFNICTPEFPWNLSTRSVFVTRIHEVVSEIVFQNILFIRHIVGNCSAYRVSSFVIFHKKSVSLSIILLKISVR</sequence>
<reference evidence="1" key="1">
    <citation type="submission" date="2014-11" db="EMBL/GenBank/DDBJ databases">
        <authorList>
            <person name="Amaro Gonzalez C."/>
        </authorList>
    </citation>
    <scope>NUCLEOTIDE SEQUENCE</scope>
</reference>
<accession>A0A0E9UKY7</accession>